<proteinExistence type="inferred from homology"/>
<evidence type="ECO:0000313" key="11">
    <source>
        <dbReference type="EMBL" id="KIL57989.1"/>
    </source>
</evidence>
<keyword evidence="4" id="KW-0719">Serine esterase</keyword>
<dbReference type="Proteomes" id="UP000054549">
    <property type="component" value="Unassembled WGS sequence"/>
</dbReference>
<evidence type="ECO:0000256" key="6">
    <source>
        <dbReference type="ARBA" id="ARBA00022832"/>
    </source>
</evidence>
<dbReference type="HOGENOM" id="CLU_049413_7_2_1"/>
<dbReference type="OrthoDB" id="2418081at2759"/>
<reference evidence="11 12" key="1">
    <citation type="submission" date="2014-04" db="EMBL/GenBank/DDBJ databases">
        <title>Evolutionary Origins and Diversification of the Mycorrhizal Mutualists.</title>
        <authorList>
            <consortium name="DOE Joint Genome Institute"/>
            <consortium name="Mycorrhizal Genomics Consortium"/>
            <person name="Kohler A."/>
            <person name="Kuo A."/>
            <person name="Nagy L.G."/>
            <person name="Floudas D."/>
            <person name="Copeland A."/>
            <person name="Barry K.W."/>
            <person name="Cichocki N."/>
            <person name="Veneault-Fourrey C."/>
            <person name="LaButti K."/>
            <person name="Lindquist E.A."/>
            <person name="Lipzen A."/>
            <person name="Lundell T."/>
            <person name="Morin E."/>
            <person name="Murat C."/>
            <person name="Riley R."/>
            <person name="Ohm R."/>
            <person name="Sun H."/>
            <person name="Tunlid A."/>
            <person name="Henrissat B."/>
            <person name="Grigoriev I.V."/>
            <person name="Hibbett D.S."/>
            <person name="Martin F."/>
        </authorList>
    </citation>
    <scope>NUCLEOTIDE SEQUENCE [LARGE SCALE GENOMIC DNA]</scope>
    <source>
        <strain evidence="11 12">Koide BX008</strain>
    </source>
</reference>
<evidence type="ECO:0000313" key="12">
    <source>
        <dbReference type="Proteomes" id="UP000054549"/>
    </source>
</evidence>
<comment type="function">
    <text evidence="7">Hydrolyzes fatty acids from S-acylated cysteine residues in proteins with a strong preference for palmitoylated G-alpha proteins over other acyl substrates. Mediates the deacylation of G-alpha proteins such as GPA1 in vivo, but has weak or no activity toward palmitoylated Ras proteins. Has weak lysophospholipase activity in vitro; however such activity may not exist in vivo.</text>
</comment>
<dbReference type="InterPro" id="IPR050565">
    <property type="entry name" value="LYPA1-2/EST-like"/>
</dbReference>
<evidence type="ECO:0000256" key="5">
    <source>
        <dbReference type="ARBA" id="ARBA00022801"/>
    </source>
</evidence>
<dbReference type="PANTHER" id="PTHR10655:SF17">
    <property type="entry name" value="LYSOPHOSPHOLIPASE-LIKE PROTEIN 1"/>
    <property type="match status" value="1"/>
</dbReference>
<evidence type="ECO:0000256" key="8">
    <source>
        <dbReference type="ARBA" id="ARBA00031195"/>
    </source>
</evidence>
<dbReference type="GO" id="GO:0008474">
    <property type="term" value="F:palmitoyl-(protein) hydrolase activity"/>
    <property type="evidence" value="ECO:0007669"/>
    <property type="project" value="UniProtKB-EC"/>
</dbReference>
<organism evidence="11 12">
    <name type="scientific">Amanita muscaria (strain Koide BX008)</name>
    <dbReference type="NCBI Taxonomy" id="946122"/>
    <lineage>
        <taxon>Eukaryota</taxon>
        <taxon>Fungi</taxon>
        <taxon>Dikarya</taxon>
        <taxon>Basidiomycota</taxon>
        <taxon>Agaricomycotina</taxon>
        <taxon>Agaricomycetes</taxon>
        <taxon>Agaricomycetidae</taxon>
        <taxon>Agaricales</taxon>
        <taxon>Pluteineae</taxon>
        <taxon>Amanitaceae</taxon>
        <taxon>Amanita</taxon>
    </lineage>
</organism>
<dbReference type="STRING" id="946122.A0A0C2SV97"/>
<gene>
    <name evidence="11" type="ORF">M378DRAFT_171114</name>
</gene>
<dbReference type="SUPFAM" id="SSF53474">
    <property type="entry name" value="alpha/beta-Hydrolases"/>
    <property type="match status" value="1"/>
</dbReference>
<dbReference type="Gene3D" id="3.40.50.1820">
    <property type="entry name" value="alpha/beta hydrolase"/>
    <property type="match status" value="1"/>
</dbReference>
<evidence type="ECO:0000256" key="2">
    <source>
        <dbReference type="ARBA" id="ARBA00012423"/>
    </source>
</evidence>
<keyword evidence="5" id="KW-0378">Hydrolase</keyword>
<dbReference type="PANTHER" id="PTHR10655">
    <property type="entry name" value="LYSOPHOSPHOLIPASE-RELATED"/>
    <property type="match status" value="1"/>
</dbReference>
<name>A0A0C2SV97_AMAMK</name>
<evidence type="ECO:0000256" key="4">
    <source>
        <dbReference type="ARBA" id="ARBA00022487"/>
    </source>
</evidence>
<dbReference type="Pfam" id="PF02230">
    <property type="entry name" value="Abhydrolase_2"/>
    <property type="match status" value="1"/>
</dbReference>
<dbReference type="GO" id="GO:0052689">
    <property type="term" value="F:carboxylic ester hydrolase activity"/>
    <property type="evidence" value="ECO:0007669"/>
    <property type="project" value="UniProtKB-KW"/>
</dbReference>
<dbReference type="GO" id="GO:0005737">
    <property type="term" value="C:cytoplasm"/>
    <property type="evidence" value="ECO:0007669"/>
    <property type="project" value="TreeGrafter"/>
</dbReference>
<comment type="catalytic activity">
    <reaction evidence="9">
        <text>S-hexadecanoyl-L-cysteinyl-[protein] + H2O = L-cysteinyl-[protein] + hexadecanoate + H(+)</text>
        <dbReference type="Rhea" id="RHEA:19233"/>
        <dbReference type="Rhea" id="RHEA-COMP:10131"/>
        <dbReference type="Rhea" id="RHEA-COMP:11032"/>
        <dbReference type="ChEBI" id="CHEBI:7896"/>
        <dbReference type="ChEBI" id="CHEBI:15377"/>
        <dbReference type="ChEBI" id="CHEBI:15378"/>
        <dbReference type="ChEBI" id="CHEBI:29950"/>
        <dbReference type="ChEBI" id="CHEBI:74151"/>
        <dbReference type="EC" id="3.1.2.22"/>
    </reaction>
</comment>
<accession>A0A0C2SV97</accession>
<dbReference type="InterPro" id="IPR029058">
    <property type="entry name" value="AB_hydrolase_fold"/>
</dbReference>
<dbReference type="InParanoid" id="A0A0C2SV97"/>
<dbReference type="GO" id="GO:0006631">
    <property type="term" value="P:fatty acid metabolic process"/>
    <property type="evidence" value="ECO:0007669"/>
    <property type="project" value="UniProtKB-KW"/>
</dbReference>
<feature type="domain" description="Phospholipase/carboxylesterase/thioesterase" evidence="10">
    <location>
        <begin position="7"/>
        <end position="118"/>
    </location>
</feature>
<dbReference type="EC" id="3.1.2.22" evidence="2"/>
<keyword evidence="6" id="KW-0443">Lipid metabolism</keyword>
<evidence type="ECO:0000256" key="9">
    <source>
        <dbReference type="ARBA" id="ARBA00047337"/>
    </source>
</evidence>
<keyword evidence="12" id="KW-1185">Reference proteome</keyword>
<comment type="similarity">
    <text evidence="1">Belongs to the AB hydrolase superfamily. AB hydrolase 2 family.</text>
</comment>
<dbReference type="EMBL" id="KN818350">
    <property type="protein sequence ID" value="KIL57989.1"/>
    <property type="molecule type" value="Genomic_DNA"/>
</dbReference>
<dbReference type="AlphaFoldDB" id="A0A0C2SV97"/>
<evidence type="ECO:0000259" key="10">
    <source>
        <dbReference type="Pfam" id="PF02230"/>
    </source>
</evidence>
<protein>
    <recommendedName>
        <fullName evidence="3">Acyl-protein thioesterase 1</fullName>
        <ecNumber evidence="2">3.1.2.22</ecNumber>
    </recommendedName>
    <alternativeName>
        <fullName evidence="8">Palmitoyl-protein hydrolase</fullName>
    </alternativeName>
</protein>
<evidence type="ECO:0000256" key="1">
    <source>
        <dbReference type="ARBA" id="ARBA00006499"/>
    </source>
</evidence>
<dbReference type="InterPro" id="IPR003140">
    <property type="entry name" value="PLipase/COase/thioEstase"/>
</dbReference>
<keyword evidence="6" id="KW-0276">Fatty acid metabolism</keyword>
<evidence type="ECO:0000256" key="7">
    <source>
        <dbReference type="ARBA" id="ARBA00029392"/>
    </source>
</evidence>
<sequence length="121" mass="13348">MLNRDPSLNHVKWILPHSPQKQITANMGMSMPAWFDIYFFNFDKETKEDEKGMLSSVQSLNDLISAEVEAGIEPDRIVIGGFSQGGALSLLTGLTSGRKLAGVVVLSGWLPIHKKFKSMLS</sequence>
<evidence type="ECO:0000256" key="3">
    <source>
        <dbReference type="ARBA" id="ARBA00014923"/>
    </source>
</evidence>